<dbReference type="EMBL" id="JAENRR010000026">
    <property type="protein sequence ID" value="MBK3518083.1"/>
    <property type="molecule type" value="Genomic_DNA"/>
</dbReference>
<dbReference type="PROSITE" id="PS51409">
    <property type="entry name" value="ARGINASE_2"/>
    <property type="match status" value="1"/>
</dbReference>
<sequence>MSIDFAKHFCGEDGYCLDYNEAKIVILPVPYDGTSTWIKGADKGPEAIIEASGTLEMYDIETESDISQKGIYTLPPISENTSPELMALAVENEVNNQFKSNKFTVLLGGEHSVSIGAFKAYSEKYNDLSILQLDAHADLRQKYEGSEYNHACAMYKAQEYAHIVQVGIRSMCQEEKAFVKTSNMFFRHQIRNNSSWKKDVLKKLKKNVYLTIDLDVFDTSIMPSTGTPEPDGLLFNDVIELVKTVANKVNIVGFDIVELCPNKDNKAPDYLAAKLIYKILSIIFKNR</sequence>
<dbReference type="PIRSF" id="PIRSF036979">
    <property type="entry name" value="Arginase"/>
    <property type="match status" value="1"/>
</dbReference>
<name>A0ABS1HLD5_9BACT</name>
<protein>
    <submittedName>
        <fullName evidence="4">Agmatinase</fullName>
        <ecNumber evidence="4">3.5.3.11</ecNumber>
    </submittedName>
</protein>
<keyword evidence="2" id="KW-0479">Metal-binding</keyword>
<dbReference type="Gene3D" id="3.40.800.10">
    <property type="entry name" value="Ureohydrolase domain"/>
    <property type="match status" value="1"/>
</dbReference>
<evidence type="ECO:0000313" key="4">
    <source>
        <dbReference type="EMBL" id="MBK3518083.1"/>
    </source>
</evidence>
<comment type="caution">
    <text evidence="4">The sequence shown here is derived from an EMBL/GenBank/DDBJ whole genome shotgun (WGS) entry which is preliminary data.</text>
</comment>
<dbReference type="CDD" id="cd11593">
    <property type="entry name" value="Agmatinase-like_2"/>
    <property type="match status" value="1"/>
</dbReference>
<dbReference type="RefSeq" id="WP_200465310.1">
    <property type="nucleotide sequence ID" value="NZ_JAENRR010000026.1"/>
</dbReference>
<dbReference type="PROSITE" id="PS51300">
    <property type="entry name" value="NIRD"/>
    <property type="match status" value="1"/>
</dbReference>
<proteinExistence type="inferred from homology"/>
<evidence type="ECO:0000256" key="2">
    <source>
        <dbReference type="ARBA" id="ARBA00022723"/>
    </source>
</evidence>
<evidence type="ECO:0000256" key="3">
    <source>
        <dbReference type="ARBA" id="ARBA00022801"/>
    </source>
</evidence>
<dbReference type="SUPFAM" id="SSF52768">
    <property type="entry name" value="Arginase/deacetylase"/>
    <property type="match status" value="1"/>
</dbReference>
<dbReference type="GO" id="GO:0008783">
    <property type="term" value="F:agmatinase activity"/>
    <property type="evidence" value="ECO:0007669"/>
    <property type="project" value="UniProtKB-EC"/>
</dbReference>
<accession>A0ABS1HLD5</accession>
<dbReference type="PANTHER" id="PTHR11358">
    <property type="entry name" value="ARGINASE/AGMATINASE"/>
    <property type="match status" value="1"/>
</dbReference>
<evidence type="ECO:0000256" key="1">
    <source>
        <dbReference type="ARBA" id="ARBA00009227"/>
    </source>
</evidence>
<reference evidence="4 5" key="1">
    <citation type="submission" date="2021-01" db="EMBL/GenBank/DDBJ databases">
        <title>Carboxyliciviraga sp.nov., isolated from coastal sediments.</title>
        <authorList>
            <person name="Lu D."/>
            <person name="Zhang T."/>
        </authorList>
    </citation>
    <scope>NUCLEOTIDE SEQUENCE [LARGE SCALE GENOMIC DNA]</scope>
    <source>
        <strain evidence="4 5">N1Y132</strain>
    </source>
</reference>
<dbReference type="Proteomes" id="UP000605676">
    <property type="component" value="Unassembled WGS sequence"/>
</dbReference>
<evidence type="ECO:0000313" key="5">
    <source>
        <dbReference type="Proteomes" id="UP000605676"/>
    </source>
</evidence>
<dbReference type="InterPro" id="IPR023696">
    <property type="entry name" value="Ureohydrolase_dom_sf"/>
</dbReference>
<keyword evidence="5" id="KW-1185">Reference proteome</keyword>
<keyword evidence="3 4" id="KW-0378">Hydrolase</keyword>
<dbReference type="PANTHER" id="PTHR11358:SF26">
    <property type="entry name" value="GUANIDINO ACID HYDROLASE, MITOCHONDRIAL"/>
    <property type="match status" value="1"/>
</dbReference>
<dbReference type="Pfam" id="PF00491">
    <property type="entry name" value="Arginase"/>
    <property type="match status" value="1"/>
</dbReference>
<dbReference type="InterPro" id="IPR006035">
    <property type="entry name" value="Ureohydrolase"/>
</dbReference>
<gene>
    <name evidence="4" type="primary">speB</name>
    <name evidence="4" type="ORF">JIV24_12130</name>
</gene>
<dbReference type="NCBIfam" id="TIGR01230">
    <property type="entry name" value="agmatinase"/>
    <property type="match status" value="1"/>
</dbReference>
<dbReference type="EC" id="3.5.3.11" evidence="4"/>
<organism evidence="4 5">
    <name type="scientific">Carboxylicivirga marina</name>
    <dbReference type="NCBI Taxonomy" id="2800988"/>
    <lineage>
        <taxon>Bacteria</taxon>
        <taxon>Pseudomonadati</taxon>
        <taxon>Bacteroidota</taxon>
        <taxon>Bacteroidia</taxon>
        <taxon>Marinilabiliales</taxon>
        <taxon>Marinilabiliaceae</taxon>
        <taxon>Carboxylicivirga</taxon>
    </lineage>
</organism>
<dbReference type="InterPro" id="IPR005925">
    <property type="entry name" value="Agmatinase-rel"/>
</dbReference>
<comment type="similarity">
    <text evidence="1">Belongs to the arginase family. Agmatinase subfamily.</text>
</comment>